<dbReference type="GO" id="GO:0065002">
    <property type="term" value="P:intracellular protein transmembrane transport"/>
    <property type="evidence" value="ECO:0007669"/>
    <property type="project" value="TreeGrafter"/>
</dbReference>
<dbReference type="Pfam" id="PF00902">
    <property type="entry name" value="TatC"/>
    <property type="match status" value="1"/>
</dbReference>
<feature type="transmembrane region" description="Helical" evidence="5">
    <location>
        <begin position="194"/>
        <end position="209"/>
    </location>
</feature>
<name>A0A135L0Q6_9BACI</name>
<protein>
    <recommendedName>
        <fullName evidence="5">Sec-independent protein translocase protein TatC</fullName>
    </recommendedName>
</protein>
<feature type="transmembrane region" description="Helical" evidence="5">
    <location>
        <begin position="21"/>
        <end position="39"/>
    </location>
</feature>
<dbReference type="PANTHER" id="PTHR30371">
    <property type="entry name" value="SEC-INDEPENDENT PROTEIN TRANSLOCASE PROTEIN TATC"/>
    <property type="match status" value="1"/>
</dbReference>
<keyword evidence="7" id="KW-1185">Reference proteome</keyword>
<evidence type="ECO:0000313" key="6">
    <source>
        <dbReference type="EMBL" id="KXG42568.1"/>
    </source>
</evidence>
<dbReference type="InterPro" id="IPR002033">
    <property type="entry name" value="TatC"/>
</dbReference>
<dbReference type="InterPro" id="IPR019820">
    <property type="entry name" value="Sec-indep_translocase_CS"/>
</dbReference>
<evidence type="ECO:0000256" key="5">
    <source>
        <dbReference type="HAMAP-Rule" id="MF_00902"/>
    </source>
</evidence>
<keyword evidence="5" id="KW-0811">Translocation</keyword>
<sequence length="246" mass="28187">MVDQDKSMTLVSHLEELRKRIIWIILFFVVALVVGFMLTDPVIRYFTDELKAKGVTFNVFRLSDALRVYMQFAFAIGITLSLPFALYQIWRFVAPGLTKRERKATIWFIPFAFILFLLGVSFAYFILFPMVVTFLSNISKQLGVVEVYGIAQYFSFMLNIVIPFGIVFELPVVVVFLTRLGIITPKLLIKIRKLAYFVLIIVAVTITPPEPMSDILVSVPLILLYEISIMLSKVASKKRQQALEEI</sequence>
<keyword evidence="3 5" id="KW-1133">Transmembrane helix</keyword>
<keyword evidence="5" id="KW-1003">Cell membrane</keyword>
<dbReference type="EMBL" id="LSKU01000002">
    <property type="protein sequence ID" value="KXG42568.1"/>
    <property type="molecule type" value="Genomic_DNA"/>
</dbReference>
<evidence type="ECO:0000256" key="1">
    <source>
        <dbReference type="ARBA" id="ARBA00004141"/>
    </source>
</evidence>
<evidence type="ECO:0000256" key="3">
    <source>
        <dbReference type="ARBA" id="ARBA00022989"/>
    </source>
</evidence>
<evidence type="ECO:0000313" key="7">
    <source>
        <dbReference type="Proteomes" id="UP000070352"/>
    </source>
</evidence>
<dbReference type="PROSITE" id="PS01218">
    <property type="entry name" value="TATC"/>
    <property type="match status" value="1"/>
</dbReference>
<evidence type="ECO:0000256" key="4">
    <source>
        <dbReference type="ARBA" id="ARBA00023136"/>
    </source>
</evidence>
<dbReference type="Proteomes" id="UP000070352">
    <property type="component" value="Unassembled WGS sequence"/>
</dbReference>
<keyword evidence="2 5" id="KW-0812">Transmembrane</keyword>
<feature type="transmembrane region" description="Helical" evidence="5">
    <location>
        <begin position="215"/>
        <end position="232"/>
    </location>
</feature>
<dbReference type="RefSeq" id="WP_068727826.1">
    <property type="nucleotide sequence ID" value="NZ_LSKU01000002.1"/>
</dbReference>
<dbReference type="NCBIfam" id="TIGR00945">
    <property type="entry name" value="tatC"/>
    <property type="match status" value="1"/>
</dbReference>
<dbReference type="PRINTS" id="PR01840">
    <property type="entry name" value="TATCFAMILY"/>
</dbReference>
<comment type="subcellular location">
    <subcellularLocation>
        <location evidence="5">Cell membrane</location>
        <topology evidence="5">Multi-pass membrane protein</topology>
    </subcellularLocation>
    <subcellularLocation>
        <location evidence="1">Membrane</location>
        <topology evidence="1">Multi-pass membrane protein</topology>
    </subcellularLocation>
</comment>
<accession>A0A135L0Q6</accession>
<keyword evidence="5" id="KW-0653">Protein transport</keyword>
<comment type="subunit">
    <text evidence="5">Forms a complex with TatA.</text>
</comment>
<feature type="transmembrane region" description="Helical" evidence="5">
    <location>
        <begin position="68"/>
        <end position="87"/>
    </location>
</feature>
<feature type="transmembrane region" description="Helical" evidence="5">
    <location>
        <begin position="108"/>
        <end position="136"/>
    </location>
</feature>
<reference evidence="6 7" key="1">
    <citation type="submission" date="2016-02" db="EMBL/GenBank/DDBJ databases">
        <title>Draft Genome for Tepidibacillus decaturensis nov. sp. Strain Z9, an Anaerobic, Moderately Thermophilic and Heterotrophic Bacterium from Deep Subsurface of the Illinois Basin, USA.</title>
        <authorList>
            <person name="Dong Y."/>
            <person name="Chang J.Y."/>
            <person name="Sanford R."/>
            <person name="Fouke B.W."/>
        </authorList>
    </citation>
    <scope>NUCLEOTIDE SEQUENCE [LARGE SCALE GENOMIC DNA]</scope>
    <source>
        <strain evidence="6 7">Z9</strain>
    </source>
</reference>
<evidence type="ECO:0000256" key="2">
    <source>
        <dbReference type="ARBA" id="ARBA00022692"/>
    </source>
</evidence>
<dbReference type="OrthoDB" id="9777044at2"/>
<comment type="similarity">
    <text evidence="5">Belongs to the TatC family.</text>
</comment>
<comment type="caution">
    <text evidence="6">The sequence shown here is derived from an EMBL/GenBank/DDBJ whole genome shotgun (WGS) entry which is preliminary data.</text>
</comment>
<feature type="transmembrane region" description="Helical" evidence="5">
    <location>
        <begin position="156"/>
        <end position="182"/>
    </location>
</feature>
<dbReference type="GO" id="GO:0009977">
    <property type="term" value="F:proton motive force dependent protein transmembrane transporter activity"/>
    <property type="evidence" value="ECO:0007669"/>
    <property type="project" value="TreeGrafter"/>
</dbReference>
<dbReference type="GO" id="GO:0033281">
    <property type="term" value="C:TAT protein transport complex"/>
    <property type="evidence" value="ECO:0007669"/>
    <property type="project" value="UniProtKB-UniRule"/>
</dbReference>
<dbReference type="PANTHER" id="PTHR30371:SF4">
    <property type="entry name" value="SEC-INDEPENDENT PROTEIN TRANSLOCASE PROTEIN TATCD"/>
    <property type="match status" value="1"/>
</dbReference>
<gene>
    <name evidence="5" type="primary">tatC</name>
    <name evidence="6" type="ORF">U473_13960</name>
</gene>
<organism evidence="6 7">
    <name type="scientific">Tepidibacillus decaturensis</name>
    <dbReference type="NCBI Taxonomy" id="1413211"/>
    <lineage>
        <taxon>Bacteria</taxon>
        <taxon>Bacillati</taxon>
        <taxon>Bacillota</taxon>
        <taxon>Bacilli</taxon>
        <taxon>Bacillales</taxon>
        <taxon>Bacillaceae</taxon>
        <taxon>Tepidibacillus</taxon>
    </lineage>
</organism>
<dbReference type="GO" id="GO:0043953">
    <property type="term" value="P:protein transport by the Tat complex"/>
    <property type="evidence" value="ECO:0007669"/>
    <property type="project" value="UniProtKB-UniRule"/>
</dbReference>
<keyword evidence="5" id="KW-0813">Transport</keyword>
<keyword evidence="4 5" id="KW-0472">Membrane</keyword>
<dbReference type="AlphaFoldDB" id="A0A135L0Q6"/>
<dbReference type="HAMAP" id="MF_00902">
    <property type="entry name" value="TatC"/>
    <property type="match status" value="1"/>
</dbReference>
<comment type="function">
    <text evidence="5">Part of the twin-arginine translocation (Tat) system that transports large folded proteins containing a characteristic twin-arginine motif in their signal peptide across membranes.</text>
</comment>
<proteinExistence type="inferred from homology"/>
<dbReference type="STRING" id="1413211.U473_13960"/>